<reference evidence="1" key="4">
    <citation type="submission" date="2019-03" db="UniProtKB">
        <authorList>
            <consortium name="EnsemblPlants"/>
        </authorList>
    </citation>
    <scope>IDENTIFICATION</scope>
</reference>
<reference evidence="2" key="2">
    <citation type="journal article" date="2017" name="Nat. Plants">
        <title>The Aegilops tauschii genome reveals multiple impacts of transposons.</title>
        <authorList>
            <person name="Zhao G."/>
            <person name="Zou C."/>
            <person name="Li K."/>
            <person name="Wang K."/>
            <person name="Li T."/>
            <person name="Gao L."/>
            <person name="Zhang X."/>
            <person name="Wang H."/>
            <person name="Yang Z."/>
            <person name="Liu X."/>
            <person name="Jiang W."/>
            <person name="Mao L."/>
            <person name="Kong X."/>
            <person name="Jiao Y."/>
            <person name="Jia J."/>
        </authorList>
    </citation>
    <scope>NUCLEOTIDE SEQUENCE [LARGE SCALE GENOMIC DNA]</scope>
    <source>
        <strain evidence="2">cv. AL8/78</strain>
    </source>
</reference>
<accession>A0A453J3G1</accession>
<evidence type="ECO:0000313" key="2">
    <source>
        <dbReference type="Proteomes" id="UP000015105"/>
    </source>
</evidence>
<reference evidence="2" key="1">
    <citation type="journal article" date="2014" name="Science">
        <title>Ancient hybridizations among the ancestral genomes of bread wheat.</title>
        <authorList>
            <consortium name="International Wheat Genome Sequencing Consortium,"/>
            <person name="Marcussen T."/>
            <person name="Sandve S.R."/>
            <person name="Heier L."/>
            <person name="Spannagl M."/>
            <person name="Pfeifer M."/>
            <person name="Jakobsen K.S."/>
            <person name="Wulff B.B."/>
            <person name="Steuernagel B."/>
            <person name="Mayer K.F."/>
            <person name="Olsen O.A."/>
        </authorList>
    </citation>
    <scope>NUCLEOTIDE SEQUENCE [LARGE SCALE GENOMIC DNA]</scope>
    <source>
        <strain evidence="2">cv. AL8/78</strain>
    </source>
</reference>
<dbReference type="AlphaFoldDB" id="A0A453J3G1"/>
<organism evidence="1 2">
    <name type="scientific">Aegilops tauschii subsp. strangulata</name>
    <name type="common">Goatgrass</name>
    <dbReference type="NCBI Taxonomy" id="200361"/>
    <lineage>
        <taxon>Eukaryota</taxon>
        <taxon>Viridiplantae</taxon>
        <taxon>Streptophyta</taxon>
        <taxon>Embryophyta</taxon>
        <taxon>Tracheophyta</taxon>
        <taxon>Spermatophyta</taxon>
        <taxon>Magnoliopsida</taxon>
        <taxon>Liliopsida</taxon>
        <taxon>Poales</taxon>
        <taxon>Poaceae</taxon>
        <taxon>BOP clade</taxon>
        <taxon>Pooideae</taxon>
        <taxon>Triticodae</taxon>
        <taxon>Triticeae</taxon>
        <taxon>Triticinae</taxon>
        <taxon>Aegilops</taxon>
    </lineage>
</organism>
<sequence>MQLGRRHHLTCGIILNTLDALERPELVRLRHDIATRVFHICPLHLFFPRPLPTAACCGRT</sequence>
<dbReference type="Gramene" id="AET4Gv20773700.1">
    <property type="protein sequence ID" value="AET4Gv20773700.1"/>
    <property type="gene ID" value="AET4Gv20773700"/>
</dbReference>
<evidence type="ECO:0000313" key="1">
    <source>
        <dbReference type="EnsemblPlants" id="AET4Gv20773700.1"/>
    </source>
</evidence>
<name>A0A453J3G1_AEGTS</name>
<protein>
    <submittedName>
        <fullName evidence="1">Uncharacterized protein</fullName>
    </submittedName>
</protein>
<dbReference type="Proteomes" id="UP000015105">
    <property type="component" value="Chromosome 4D"/>
</dbReference>
<keyword evidence="2" id="KW-1185">Reference proteome</keyword>
<proteinExistence type="predicted"/>
<reference evidence="1" key="3">
    <citation type="journal article" date="2017" name="Nature">
        <title>Genome sequence of the progenitor of the wheat D genome Aegilops tauschii.</title>
        <authorList>
            <person name="Luo M.C."/>
            <person name="Gu Y.Q."/>
            <person name="Puiu D."/>
            <person name="Wang H."/>
            <person name="Twardziok S.O."/>
            <person name="Deal K.R."/>
            <person name="Huo N."/>
            <person name="Zhu T."/>
            <person name="Wang L."/>
            <person name="Wang Y."/>
            <person name="McGuire P.E."/>
            <person name="Liu S."/>
            <person name="Long H."/>
            <person name="Ramasamy R.K."/>
            <person name="Rodriguez J.C."/>
            <person name="Van S.L."/>
            <person name="Yuan L."/>
            <person name="Wang Z."/>
            <person name="Xia Z."/>
            <person name="Xiao L."/>
            <person name="Anderson O.D."/>
            <person name="Ouyang S."/>
            <person name="Liang Y."/>
            <person name="Zimin A.V."/>
            <person name="Pertea G."/>
            <person name="Qi P."/>
            <person name="Bennetzen J.L."/>
            <person name="Dai X."/>
            <person name="Dawson M.W."/>
            <person name="Muller H.G."/>
            <person name="Kugler K."/>
            <person name="Rivarola-Duarte L."/>
            <person name="Spannagl M."/>
            <person name="Mayer K.F.X."/>
            <person name="Lu F.H."/>
            <person name="Bevan M.W."/>
            <person name="Leroy P."/>
            <person name="Li P."/>
            <person name="You F.M."/>
            <person name="Sun Q."/>
            <person name="Liu Z."/>
            <person name="Lyons E."/>
            <person name="Wicker T."/>
            <person name="Salzberg S.L."/>
            <person name="Devos K.M."/>
            <person name="Dvorak J."/>
        </authorList>
    </citation>
    <scope>NUCLEOTIDE SEQUENCE [LARGE SCALE GENOMIC DNA]</scope>
    <source>
        <strain evidence="1">cv. AL8/78</strain>
    </source>
</reference>
<reference evidence="1" key="5">
    <citation type="journal article" date="2021" name="G3 (Bethesda)">
        <title>Aegilops tauschii genome assembly Aet v5.0 features greater sequence contiguity and improved annotation.</title>
        <authorList>
            <person name="Wang L."/>
            <person name="Zhu T."/>
            <person name="Rodriguez J.C."/>
            <person name="Deal K.R."/>
            <person name="Dubcovsky J."/>
            <person name="McGuire P.E."/>
            <person name="Lux T."/>
            <person name="Spannagl M."/>
            <person name="Mayer K.F.X."/>
            <person name="Baldrich P."/>
            <person name="Meyers B.C."/>
            <person name="Huo N."/>
            <person name="Gu Y.Q."/>
            <person name="Zhou H."/>
            <person name="Devos K.M."/>
            <person name="Bennetzen J.L."/>
            <person name="Unver T."/>
            <person name="Budak H."/>
            <person name="Gulick P.J."/>
            <person name="Galiba G."/>
            <person name="Kalapos B."/>
            <person name="Nelson D.R."/>
            <person name="Li P."/>
            <person name="You F.M."/>
            <person name="Luo M.C."/>
            <person name="Dvorak J."/>
        </authorList>
    </citation>
    <scope>NUCLEOTIDE SEQUENCE [LARGE SCALE GENOMIC DNA]</scope>
    <source>
        <strain evidence="1">cv. AL8/78</strain>
    </source>
</reference>
<dbReference type="EnsemblPlants" id="AET4Gv20773700.1">
    <property type="protein sequence ID" value="AET4Gv20773700.1"/>
    <property type="gene ID" value="AET4Gv20773700"/>
</dbReference>